<name>A0A8H5ZL57_COCSA</name>
<evidence type="ECO:0000313" key="1">
    <source>
        <dbReference type="EMBL" id="KAF5852281.1"/>
    </source>
</evidence>
<gene>
    <name evidence="1" type="ORF">GGP41_001024</name>
</gene>
<comment type="caution">
    <text evidence="1">The sequence shown here is derived from an EMBL/GenBank/DDBJ whole genome shotgun (WGS) entry which is preliminary data.</text>
</comment>
<dbReference type="EMBL" id="WNKQ01000004">
    <property type="protein sequence ID" value="KAF5852281.1"/>
    <property type="molecule type" value="Genomic_DNA"/>
</dbReference>
<sequence>MGIYQRQLSDGPFPREPRLQMARFHRLSRLTQSSTWLETTWLGQIFGLKKLGSWQSMLWLPNDPTPVRYCEKTPYIYCMGAHLSDFIMFASMMGNTVGRILVGQKAVTFGKNLVIQLLYSTSNKGPRHGEKLALLN</sequence>
<organism evidence="1 2">
    <name type="scientific">Cochliobolus sativus</name>
    <name type="common">Common root rot and spot blotch fungus</name>
    <name type="synonym">Bipolaris sorokiniana</name>
    <dbReference type="NCBI Taxonomy" id="45130"/>
    <lineage>
        <taxon>Eukaryota</taxon>
        <taxon>Fungi</taxon>
        <taxon>Dikarya</taxon>
        <taxon>Ascomycota</taxon>
        <taxon>Pezizomycotina</taxon>
        <taxon>Dothideomycetes</taxon>
        <taxon>Pleosporomycetidae</taxon>
        <taxon>Pleosporales</taxon>
        <taxon>Pleosporineae</taxon>
        <taxon>Pleosporaceae</taxon>
        <taxon>Bipolaris</taxon>
    </lineage>
</organism>
<reference evidence="1" key="1">
    <citation type="submission" date="2019-11" db="EMBL/GenBank/DDBJ databases">
        <title>Bipolaris sorokiniana Genome sequencing.</title>
        <authorList>
            <person name="Wang H."/>
        </authorList>
    </citation>
    <scope>NUCLEOTIDE SEQUENCE</scope>
</reference>
<dbReference type="Proteomes" id="UP000624244">
    <property type="component" value="Unassembled WGS sequence"/>
</dbReference>
<dbReference type="AlphaFoldDB" id="A0A8H5ZL57"/>
<evidence type="ECO:0000313" key="2">
    <source>
        <dbReference type="Proteomes" id="UP000624244"/>
    </source>
</evidence>
<protein>
    <submittedName>
        <fullName evidence="1">Uncharacterized protein</fullName>
    </submittedName>
</protein>
<proteinExistence type="predicted"/>
<accession>A0A8H5ZL57</accession>